<evidence type="ECO:0000256" key="13">
    <source>
        <dbReference type="PIRNR" id="PIRNR006446"/>
    </source>
</evidence>
<keyword evidence="11 13" id="KW-0408">Iron</keyword>
<keyword evidence="5" id="KW-0997">Cell inner membrane</keyword>
<keyword evidence="9 13" id="KW-0249">Electron transport</keyword>
<evidence type="ECO:0000256" key="12">
    <source>
        <dbReference type="ARBA" id="ARBA00023136"/>
    </source>
</evidence>
<dbReference type="Pfam" id="PF01654">
    <property type="entry name" value="Cyt_bd_oxida_I"/>
    <property type="match status" value="1"/>
</dbReference>
<evidence type="ECO:0000256" key="8">
    <source>
        <dbReference type="ARBA" id="ARBA00022723"/>
    </source>
</evidence>
<comment type="similarity">
    <text evidence="2 13">Belongs to the cytochrome ubiquinol oxidase subunit 1 family.</text>
</comment>
<dbReference type="RefSeq" id="WP_272744375.1">
    <property type="nucleotide sequence ID" value="NZ_JAQQKV010000001.1"/>
</dbReference>
<evidence type="ECO:0000256" key="11">
    <source>
        <dbReference type="ARBA" id="ARBA00023004"/>
    </source>
</evidence>
<dbReference type="InterPro" id="IPR002585">
    <property type="entry name" value="Cyt-d_ubiquinol_oxidase_su_1"/>
</dbReference>
<keyword evidence="6 13" id="KW-0349">Heme</keyword>
<evidence type="ECO:0000256" key="4">
    <source>
        <dbReference type="ARBA" id="ARBA00022475"/>
    </source>
</evidence>
<feature type="transmembrane region" description="Helical" evidence="13">
    <location>
        <begin position="423"/>
        <end position="445"/>
    </location>
</feature>
<evidence type="ECO:0000256" key="10">
    <source>
        <dbReference type="ARBA" id="ARBA00022989"/>
    </source>
</evidence>
<feature type="transmembrane region" description="Helical" evidence="13">
    <location>
        <begin position="472"/>
        <end position="491"/>
    </location>
</feature>
<feature type="transmembrane region" description="Helical" evidence="13">
    <location>
        <begin position="20"/>
        <end position="43"/>
    </location>
</feature>
<evidence type="ECO:0000256" key="9">
    <source>
        <dbReference type="ARBA" id="ARBA00022982"/>
    </source>
</evidence>
<reference evidence="14 15" key="1">
    <citation type="submission" date="2023-01" db="EMBL/GenBank/DDBJ databases">
        <title>Novel species of the genus Asticcacaulis isolated from rivers.</title>
        <authorList>
            <person name="Lu H."/>
        </authorList>
    </citation>
    <scope>NUCLEOTIDE SEQUENCE [LARGE SCALE GENOMIC DNA]</scope>
    <source>
        <strain evidence="14 15">LKC15W</strain>
    </source>
</reference>
<dbReference type="Proteomes" id="UP001218579">
    <property type="component" value="Unassembled WGS sequence"/>
</dbReference>
<dbReference type="EC" id="1.10.3.-" evidence="14"/>
<feature type="transmembrane region" description="Helical" evidence="13">
    <location>
        <begin position="386"/>
        <end position="411"/>
    </location>
</feature>
<organism evidence="14 15">
    <name type="scientific">Asticcacaulis machinosus</name>
    <dbReference type="NCBI Taxonomy" id="2984211"/>
    <lineage>
        <taxon>Bacteria</taxon>
        <taxon>Pseudomonadati</taxon>
        <taxon>Pseudomonadota</taxon>
        <taxon>Alphaproteobacteria</taxon>
        <taxon>Caulobacterales</taxon>
        <taxon>Caulobacteraceae</taxon>
        <taxon>Asticcacaulis</taxon>
    </lineage>
</organism>
<feature type="transmembrane region" description="Helical" evidence="13">
    <location>
        <begin position="185"/>
        <end position="209"/>
    </location>
</feature>
<keyword evidence="12 13" id="KW-0472">Membrane</keyword>
<accession>A0ABT5HIJ8</accession>
<evidence type="ECO:0000256" key="7">
    <source>
        <dbReference type="ARBA" id="ARBA00022692"/>
    </source>
</evidence>
<protein>
    <submittedName>
        <fullName evidence="14">Cytochrome ubiquinol oxidase subunit I</fullName>
        <ecNumber evidence="14">1.10.3.-</ecNumber>
    </submittedName>
</protein>
<keyword evidence="14" id="KW-0560">Oxidoreductase</keyword>
<keyword evidence="7 13" id="KW-0812">Transmembrane</keyword>
<feature type="transmembrane region" description="Helical" evidence="13">
    <location>
        <begin position="221"/>
        <end position="239"/>
    </location>
</feature>
<evidence type="ECO:0000256" key="2">
    <source>
        <dbReference type="ARBA" id="ARBA00009819"/>
    </source>
</evidence>
<proteinExistence type="inferred from homology"/>
<evidence type="ECO:0000256" key="6">
    <source>
        <dbReference type="ARBA" id="ARBA00022617"/>
    </source>
</evidence>
<evidence type="ECO:0000313" key="14">
    <source>
        <dbReference type="EMBL" id="MDC7676069.1"/>
    </source>
</evidence>
<keyword evidence="3 13" id="KW-0813">Transport</keyword>
<dbReference type="EMBL" id="JAQQKV010000001">
    <property type="protein sequence ID" value="MDC7676069.1"/>
    <property type="molecule type" value="Genomic_DNA"/>
</dbReference>
<sequence length="530" mass="58412">MDLSTVELSRLQFALTALYHFLFVPLTLGLSFMLVIMESVYVLTRREIWRTVTRFWGTLFGINFVLGVATGLTMEFQFGTNWSYFSHFVGDIFGAPLAIEGLMAFFLEATFVGLMFFGWDKLSRVGHLMVTFLVALGTNLSALWILIANGWMQNPVGAEFNPATMRMEVNDFMAVLFNPIAQAKFVHTVSAGYVCAAVFVLGISAIYLLKGKWVSVAKRSMAVAAAFGLASSLSVVVLGDESGYALTDNQKMKLAALEAMWHTEPAPAGLTLFGIPNMQTQHTDLEIKVPYVLGLISTRSLDRPVVGILELVDHAEDRIRSGILAYDAVEKLKVNEADIAARAQFEAHKRDLGYGYLLKAYVSDPRTATNEQIVKASLDVIPNVPVMFWTFRIMAGIGVAMIALFAVAFILVSLRKAEYTRWFLRLCVLAMPLPWIAIEAGWMLAEIGRQPWAVEGVLPTFMGASSLTKSQIWMTIIGFTLMYGTLAVIEVKLMIKTIKKGPYAAKMGHMHDEPDASPLADGRGVAGPAE</sequence>
<gene>
    <name evidence="14" type="ORF">PQU98_08005</name>
</gene>
<dbReference type="PANTHER" id="PTHR30365:SF0">
    <property type="entry name" value="CYTOCHROME BD-I UBIQUINOL OXIDASE SUBUNIT 1"/>
    <property type="match status" value="1"/>
</dbReference>
<name>A0ABT5HIJ8_9CAUL</name>
<comment type="subcellular location">
    <subcellularLocation>
        <location evidence="1">Cell inner membrane</location>
        <topology evidence="1">Multi-pass membrane protein</topology>
    </subcellularLocation>
</comment>
<keyword evidence="8 13" id="KW-0479">Metal-binding</keyword>
<keyword evidence="10 13" id="KW-1133">Transmembrane helix</keyword>
<feature type="transmembrane region" description="Helical" evidence="13">
    <location>
        <begin position="128"/>
        <end position="147"/>
    </location>
</feature>
<comment type="caution">
    <text evidence="14">The sequence shown here is derived from an EMBL/GenBank/DDBJ whole genome shotgun (WGS) entry which is preliminary data.</text>
</comment>
<feature type="transmembrane region" description="Helical" evidence="13">
    <location>
        <begin position="92"/>
        <end position="116"/>
    </location>
</feature>
<dbReference type="GO" id="GO:0016491">
    <property type="term" value="F:oxidoreductase activity"/>
    <property type="evidence" value="ECO:0007669"/>
    <property type="project" value="UniProtKB-KW"/>
</dbReference>
<dbReference type="PIRSF" id="PIRSF006446">
    <property type="entry name" value="Cyt_quinol_oxidase_1"/>
    <property type="match status" value="1"/>
</dbReference>
<keyword evidence="15" id="KW-1185">Reference proteome</keyword>
<dbReference type="PANTHER" id="PTHR30365">
    <property type="entry name" value="CYTOCHROME D UBIQUINOL OXIDASE"/>
    <property type="match status" value="1"/>
</dbReference>
<evidence type="ECO:0000256" key="3">
    <source>
        <dbReference type="ARBA" id="ARBA00022448"/>
    </source>
</evidence>
<evidence type="ECO:0000256" key="5">
    <source>
        <dbReference type="ARBA" id="ARBA00022519"/>
    </source>
</evidence>
<feature type="transmembrane region" description="Helical" evidence="13">
    <location>
        <begin position="55"/>
        <end position="72"/>
    </location>
</feature>
<evidence type="ECO:0000256" key="1">
    <source>
        <dbReference type="ARBA" id="ARBA00004429"/>
    </source>
</evidence>
<evidence type="ECO:0000313" key="15">
    <source>
        <dbReference type="Proteomes" id="UP001218579"/>
    </source>
</evidence>
<keyword evidence="4 13" id="KW-1003">Cell membrane</keyword>